<sequence length="113" mass="12655">MESKPTNVEDLYQKLSEYADVRINLFKLKSINKISGFMSSVVTIVILIILFGAVLLCLTVGAGFLIGEWVGKVYYGFFIVGAIYLIIGLVIYSMRDKLIKTKVSNKLIKDLLD</sequence>
<evidence type="ECO:0000313" key="3">
    <source>
        <dbReference type="Proteomes" id="UP000326903"/>
    </source>
</evidence>
<keyword evidence="1" id="KW-0472">Membrane</keyword>
<feature type="transmembrane region" description="Helical" evidence="1">
    <location>
        <begin position="37"/>
        <end position="67"/>
    </location>
</feature>
<reference evidence="2 3" key="1">
    <citation type="submission" date="2019-09" db="EMBL/GenBank/DDBJ databases">
        <title>Draft genome sequence of Ginsengibacter sp. BR5-29.</title>
        <authorList>
            <person name="Im W.-T."/>
        </authorList>
    </citation>
    <scope>NUCLEOTIDE SEQUENCE [LARGE SCALE GENOMIC DNA]</scope>
    <source>
        <strain evidence="2 3">BR5-29</strain>
    </source>
</reference>
<dbReference type="RefSeq" id="WP_150414324.1">
    <property type="nucleotide sequence ID" value="NZ_VYQF01000001.1"/>
</dbReference>
<keyword evidence="1" id="KW-0812">Transmembrane</keyword>
<name>A0A5J5IMB4_9BACT</name>
<dbReference type="AlphaFoldDB" id="A0A5J5IMB4"/>
<accession>A0A5J5IMB4</accession>
<comment type="caution">
    <text evidence="2">The sequence shown here is derived from an EMBL/GenBank/DDBJ whole genome shotgun (WGS) entry which is preliminary data.</text>
</comment>
<organism evidence="2 3">
    <name type="scientific">Ginsengibacter hankyongi</name>
    <dbReference type="NCBI Taxonomy" id="2607284"/>
    <lineage>
        <taxon>Bacteria</taxon>
        <taxon>Pseudomonadati</taxon>
        <taxon>Bacteroidota</taxon>
        <taxon>Chitinophagia</taxon>
        <taxon>Chitinophagales</taxon>
        <taxon>Chitinophagaceae</taxon>
        <taxon>Ginsengibacter</taxon>
    </lineage>
</organism>
<dbReference type="InterPro" id="IPR009937">
    <property type="entry name" value="Phage_holin_3_6"/>
</dbReference>
<proteinExistence type="predicted"/>
<protein>
    <submittedName>
        <fullName evidence="2">Phage holin family protein</fullName>
    </submittedName>
</protein>
<dbReference type="Pfam" id="PF07332">
    <property type="entry name" value="Phage_holin_3_6"/>
    <property type="match status" value="1"/>
</dbReference>
<feature type="transmembrane region" description="Helical" evidence="1">
    <location>
        <begin position="73"/>
        <end position="92"/>
    </location>
</feature>
<evidence type="ECO:0000256" key="1">
    <source>
        <dbReference type="SAM" id="Phobius"/>
    </source>
</evidence>
<evidence type="ECO:0000313" key="2">
    <source>
        <dbReference type="EMBL" id="KAA9042195.1"/>
    </source>
</evidence>
<keyword evidence="3" id="KW-1185">Reference proteome</keyword>
<keyword evidence="1" id="KW-1133">Transmembrane helix</keyword>
<gene>
    <name evidence="2" type="ORF">FW778_09330</name>
</gene>
<dbReference type="Proteomes" id="UP000326903">
    <property type="component" value="Unassembled WGS sequence"/>
</dbReference>
<dbReference type="EMBL" id="VYQF01000001">
    <property type="protein sequence ID" value="KAA9042195.1"/>
    <property type="molecule type" value="Genomic_DNA"/>
</dbReference>